<dbReference type="PANTHER" id="PTHR37240">
    <property type="entry name" value="PREPROTEIN TRANSLOCASE SUBUNIT SECE1"/>
    <property type="match status" value="1"/>
</dbReference>
<feature type="transmembrane region" description="Helical" evidence="7">
    <location>
        <begin position="355"/>
        <end position="380"/>
    </location>
</feature>
<keyword evidence="5" id="KW-0539">Nucleus</keyword>
<evidence type="ECO:0000256" key="3">
    <source>
        <dbReference type="ARBA" id="ARBA00023015"/>
    </source>
</evidence>
<dbReference type="PANTHER" id="PTHR37240:SF1">
    <property type="entry name" value="PREPROTEIN TRANSLOCASE SUBUNIT SECE1"/>
    <property type="match status" value="1"/>
</dbReference>
<sequence>MSTLKKRNFHLWFSKLRCFPAAVKPSSPPQVLKEKALSITHLENSDYSSTSTAADDGFFSDDSTSDSDAVVPDFSAVVASHRFFFSSPGCSNSIFDSSPDTHHGAVVDAAVYGGVKVRKVSMDPFVDFRASMQEMVEARDRPVDVRRDWQYLQELLVCYLQINPVDTHKFILRAFSDLVVYLLESSPESFSDHRLRRHNINSRSCDLSNLILDRSPTGKMAVPISLKLPTVPSALTNRVASLFVPLRRSSPHHSHPHSQHTIRLPTIRSRRNIKFSAVNAVQESQENTESDGVEVQAGPPTEEPKTTDQSAESGANLGAEIQEALKQRKVEKEGGLIGGVAEEIREIEWPAFRKVLGTTGVVIGVIAGSSVVLLTVNALLAELSDRVFAGKGVQDFFS</sequence>
<dbReference type="Proteomes" id="UP001642487">
    <property type="component" value="Chromosome 3"/>
</dbReference>
<organism evidence="9 10">
    <name type="scientific">Citrullus colocynthis</name>
    <name type="common">colocynth</name>
    <dbReference type="NCBI Taxonomy" id="252529"/>
    <lineage>
        <taxon>Eukaryota</taxon>
        <taxon>Viridiplantae</taxon>
        <taxon>Streptophyta</taxon>
        <taxon>Embryophyta</taxon>
        <taxon>Tracheophyta</taxon>
        <taxon>Spermatophyta</taxon>
        <taxon>Magnoliopsida</taxon>
        <taxon>eudicotyledons</taxon>
        <taxon>Gunneridae</taxon>
        <taxon>Pentapetalae</taxon>
        <taxon>rosids</taxon>
        <taxon>fabids</taxon>
        <taxon>Cucurbitales</taxon>
        <taxon>Cucurbitaceae</taxon>
        <taxon>Benincaseae</taxon>
        <taxon>Citrullus</taxon>
    </lineage>
</organism>
<evidence type="ECO:0000256" key="2">
    <source>
        <dbReference type="ARBA" id="ARBA00022491"/>
    </source>
</evidence>
<evidence type="ECO:0000256" key="1">
    <source>
        <dbReference type="ARBA" id="ARBA00004123"/>
    </source>
</evidence>
<dbReference type="InterPro" id="IPR006458">
    <property type="entry name" value="Ovate_C"/>
</dbReference>
<comment type="subcellular location">
    <subcellularLocation>
        <location evidence="1">Nucleus</location>
    </subcellularLocation>
</comment>
<keyword evidence="7" id="KW-1133">Transmembrane helix</keyword>
<evidence type="ECO:0000313" key="10">
    <source>
        <dbReference type="Proteomes" id="UP001642487"/>
    </source>
</evidence>
<name>A0ABP0YHU7_9ROSI</name>
<dbReference type="PROSITE" id="PS51754">
    <property type="entry name" value="OVATE"/>
    <property type="match status" value="1"/>
</dbReference>
<keyword evidence="2" id="KW-0678">Repressor</keyword>
<dbReference type="EMBL" id="OZ021737">
    <property type="protein sequence ID" value="CAK9318638.1"/>
    <property type="molecule type" value="Genomic_DNA"/>
</dbReference>
<keyword evidence="7" id="KW-0472">Membrane</keyword>
<keyword evidence="10" id="KW-1185">Reference proteome</keyword>
<evidence type="ECO:0000256" key="7">
    <source>
        <dbReference type="SAM" id="Phobius"/>
    </source>
</evidence>
<evidence type="ECO:0000313" key="9">
    <source>
        <dbReference type="EMBL" id="CAK9318638.1"/>
    </source>
</evidence>
<dbReference type="NCBIfam" id="TIGR01568">
    <property type="entry name" value="A_thal_3678"/>
    <property type="match status" value="1"/>
</dbReference>
<protein>
    <recommendedName>
        <fullName evidence="8">OVATE domain-containing protein</fullName>
    </recommendedName>
</protein>
<keyword evidence="3" id="KW-0805">Transcription regulation</keyword>
<dbReference type="Pfam" id="PF04844">
    <property type="entry name" value="Ovate"/>
    <property type="match status" value="1"/>
</dbReference>
<evidence type="ECO:0000256" key="5">
    <source>
        <dbReference type="ARBA" id="ARBA00023242"/>
    </source>
</evidence>
<reference evidence="9 10" key="1">
    <citation type="submission" date="2024-03" db="EMBL/GenBank/DDBJ databases">
        <authorList>
            <person name="Gkanogiannis A."/>
            <person name="Becerra Lopez-Lavalle L."/>
        </authorList>
    </citation>
    <scope>NUCLEOTIDE SEQUENCE [LARGE SCALE GENOMIC DNA]</scope>
</reference>
<dbReference type="InterPro" id="IPR055330">
    <property type="entry name" value="SECE1-like"/>
</dbReference>
<gene>
    <name evidence="9" type="ORF">CITCOLO1_LOCUS10609</name>
</gene>
<keyword evidence="7" id="KW-0812">Transmembrane</keyword>
<evidence type="ECO:0000256" key="6">
    <source>
        <dbReference type="SAM" id="MobiDB-lite"/>
    </source>
</evidence>
<feature type="domain" description="OVATE" evidence="8">
    <location>
        <begin position="117"/>
        <end position="181"/>
    </location>
</feature>
<keyword evidence="4" id="KW-0804">Transcription</keyword>
<proteinExistence type="predicted"/>
<evidence type="ECO:0000256" key="4">
    <source>
        <dbReference type="ARBA" id="ARBA00023163"/>
    </source>
</evidence>
<accession>A0ABP0YHU7</accession>
<feature type="region of interest" description="Disordered" evidence="6">
    <location>
        <begin position="280"/>
        <end position="313"/>
    </location>
</feature>
<evidence type="ECO:0000259" key="8">
    <source>
        <dbReference type="PROSITE" id="PS51754"/>
    </source>
</evidence>